<keyword evidence="3 8" id="KW-0418">Kinase</keyword>
<comment type="caution">
    <text evidence="8">The sequence shown here is derived from an EMBL/GenBank/DDBJ whole genome shotgun (WGS) entry which is preliminary data.</text>
</comment>
<dbReference type="PROSITE" id="PS50011">
    <property type="entry name" value="PROTEIN_KINASE_DOM"/>
    <property type="match status" value="1"/>
</dbReference>
<keyword evidence="9" id="KW-1185">Reference proteome</keyword>
<feature type="region of interest" description="Disordered" evidence="6">
    <location>
        <begin position="377"/>
        <end position="403"/>
    </location>
</feature>
<evidence type="ECO:0000256" key="1">
    <source>
        <dbReference type="ARBA" id="ARBA00022679"/>
    </source>
</evidence>
<dbReference type="EMBL" id="ASRX01000088">
    <property type="protein sequence ID" value="EYF01099.1"/>
    <property type="molecule type" value="Genomic_DNA"/>
</dbReference>
<dbReference type="InterPro" id="IPR011009">
    <property type="entry name" value="Kinase-like_dom_sf"/>
</dbReference>
<dbReference type="GO" id="GO:0004674">
    <property type="term" value="F:protein serine/threonine kinase activity"/>
    <property type="evidence" value="ECO:0007669"/>
    <property type="project" value="UniProtKB-KW"/>
</dbReference>
<evidence type="ECO:0000313" key="8">
    <source>
        <dbReference type="EMBL" id="EYF01099.1"/>
    </source>
</evidence>
<feature type="region of interest" description="Disordered" evidence="6">
    <location>
        <begin position="414"/>
        <end position="433"/>
    </location>
</feature>
<evidence type="ECO:0000256" key="5">
    <source>
        <dbReference type="PROSITE-ProRule" id="PRU10141"/>
    </source>
</evidence>
<name>A0A017SVX8_9BACT</name>
<dbReference type="PANTHER" id="PTHR43289">
    <property type="entry name" value="MITOGEN-ACTIVATED PROTEIN KINASE KINASE KINASE 20-RELATED"/>
    <property type="match status" value="1"/>
</dbReference>
<dbReference type="eggNOG" id="COG0515">
    <property type="taxonomic scope" value="Bacteria"/>
</dbReference>
<protein>
    <submittedName>
        <fullName evidence="8">Serine/threonine protein kinase</fullName>
    </submittedName>
</protein>
<evidence type="ECO:0000313" key="9">
    <source>
        <dbReference type="Proteomes" id="UP000019678"/>
    </source>
</evidence>
<feature type="compositionally biased region" description="Basic and acidic residues" evidence="6">
    <location>
        <begin position="417"/>
        <end position="426"/>
    </location>
</feature>
<feature type="compositionally biased region" description="Low complexity" evidence="6">
    <location>
        <begin position="377"/>
        <end position="392"/>
    </location>
</feature>
<reference evidence="8 9" key="1">
    <citation type="submission" date="2013-05" db="EMBL/GenBank/DDBJ databases">
        <title>Genome assembly of Chondromyces apiculatus DSM 436.</title>
        <authorList>
            <person name="Sharma G."/>
            <person name="Khatri I."/>
            <person name="Kaur C."/>
            <person name="Mayilraj S."/>
            <person name="Subramanian S."/>
        </authorList>
    </citation>
    <scope>NUCLEOTIDE SEQUENCE [LARGE SCALE GENOMIC DNA]</scope>
    <source>
        <strain evidence="8 9">DSM 436</strain>
    </source>
</reference>
<keyword evidence="8" id="KW-0723">Serine/threonine-protein kinase</keyword>
<dbReference type="Pfam" id="PF00069">
    <property type="entry name" value="Pkinase"/>
    <property type="match status" value="1"/>
</dbReference>
<proteinExistence type="predicted"/>
<evidence type="ECO:0000259" key="7">
    <source>
        <dbReference type="PROSITE" id="PS50011"/>
    </source>
</evidence>
<sequence length="499" mass="52635">MTLPDGDDTPEALAGSSGSAELPVPSSRPPWDDDEAPRSSPCRAGFAVGGRYRLQSLLGSGSMGEVWRAQDLLLGSEVAIKVLLPVAMDQFPRARERFRQEAQIAFRLGKMTPYVVTAYDAGDDPDAGSYLVMEHVRGMTLRDEMIHRGPLPVDVVAELLDQVAEALKVAHGRGILHRDLKPSNLLLVDREDGRLHVKVADFGLAKAAPGVTHLDRPRSTCEGTILGTLSYMSPEQAQALPVDHRTDLWALGVIAYEALLGQTPFRASSWGQVLKQLLLERPAPLSTARPDLPASLDAWLARALAKDPAERFDSGEEMALEFRRALAGKKLLPKLPLPKDVAPRVRGGGARGIIAGVVAIAAATLATTLPWLPEPQPAVAAGIAPPEGEAAGTRQAPAGEDGTREVDDTLAAGATHEAGEPRRAPREGASQAALEGNHSPVLMEGGRADHPHTPDVGTQRAVGPGVVSGVGTLPGPPVMPGATSSPPGRPARASRSEVF</sequence>
<keyword evidence="4 5" id="KW-0067">ATP-binding</keyword>
<dbReference type="PANTHER" id="PTHR43289:SF34">
    <property type="entry name" value="SERINE_THREONINE-PROTEIN KINASE YBDM-RELATED"/>
    <property type="match status" value="1"/>
</dbReference>
<evidence type="ECO:0000256" key="4">
    <source>
        <dbReference type="ARBA" id="ARBA00022840"/>
    </source>
</evidence>
<accession>A0A017SVX8</accession>
<dbReference type="PROSITE" id="PS00107">
    <property type="entry name" value="PROTEIN_KINASE_ATP"/>
    <property type="match status" value="1"/>
</dbReference>
<keyword evidence="1" id="KW-0808">Transferase</keyword>
<dbReference type="AlphaFoldDB" id="A0A017SVX8"/>
<gene>
    <name evidence="8" type="ORF">CAP_8604</name>
</gene>
<dbReference type="Gene3D" id="3.30.200.20">
    <property type="entry name" value="Phosphorylase Kinase, domain 1"/>
    <property type="match status" value="1"/>
</dbReference>
<dbReference type="CDD" id="cd14014">
    <property type="entry name" value="STKc_PknB_like"/>
    <property type="match status" value="1"/>
</dbReference>
<feature type="compositionally biased region" description="Acidic residues" evidence="6">
    <location>
        <begin position="1"/>
        <end position="10"/>
    </location>
</feature>
<dbReference type="Proteomes" id="UP000019678">
    <property type="component" value="Unassembled WGS sequence"/>
</dbReference>
<dbReference type="STRING" id="1192034.CAP_8604"/>
<feature type="region of interest" description="Disordered" evidence="6">
    <location>
        <begin position="440"/>
        <end position="499"/>
    </location>
</feature>
<dbReference type="SUPFAM" id="SSF56112">
    <property type="entry name" value="Protein kinase-like (PK-like)"/>
    <property type="match status" value="1"/>
</dbReference>
<dbReference type="InterPro" id="IPR008271">
    <property type="entry name" value="Ser/Thr_kinase_AS"/>
</dbReference>
<dbReference type="SMART" id="SM00220">
    <property type="entry name" value="S_TKc"/>
    <property type="match status" value="1"/>
</dbReference>
<dbReference type="InterPro" id="IPR017441">
    <property type="entry name" value="Protein_kinase_ATP_BS"/>
</dbReference>
<dbReference type="Gene3D" id="1.10.510.10">
    <property type="entry name" value="Transferase(Phosphotransferase) domain 1"/>
    <property type="match status" value="1"/>
</dbReference>
<dbReference type="GO" id="GO:0005524">
    <property type="term" value="F:ATP binding"/>
    <property type="evidence" value="ECO:0007669"/>
    <property type="project" value="UniProtKB-UniRule"/>
</dbReference>
<evidence type="ECO:0000256" key="3">
    <source>
        <dbReference type="ARBA" id="ARBA00022777"/>
    </source>
</evidence>
<organism evidence="8 9">
    <name type="scientific">Chondromyces apiculatus DSM 436</name>
    <dbReference type="NCBI Taxonomy" id="1192034"/>
    <lineage>
        <taxon>Bacteria</taxon>
        <taxon>Pseudomonadati</taxon>
        <taxon>Myxococcota</taxon>
        <taxon>Polyangia</taxon>
        <taxon>Polyangiales</taxon>
        <taxon>Polyangiaceae</taxon>
        <taxon>Chondromyces</taxon>
    </lineage>
</organism>
<feature type="domain" description="Protein kinase" evidence="7">
    <location>
        <begin position="52"/>
        <end position="323"/>
    </location>
</feature>
<feature type="binding site" evidence="5">
    <location>
        <position position="81"/>
    </location>
    <ligand>
        <name>ATP</name>
        <dbReference type="ChEBI" id="CHEBI:30616"/>
    </ligand>
</feature>
<dbReference type="InterPro" id="IPR000719">
    <property type="entry name" value="Prot_kinase_dom"/>
</dbReference>
<evidence type="ECO:0000256" key="6">
    <source>
        <dbReference type="SAM" id="MobiDB-lite"/>
    </source>
</evidence>
<keyword evidence="2 5" id="KW-0547">Nucleotide-binding</keyword>
<evidence type="ECO:0000256" key="2">
    <source>
        <dbReference type="ARBA" id="ARBA00022741"/>
    </source>
</evidence>
<feature type="region of interest" description="Disordered" evidence="6">
    <location>
        <begin position="1"/>
        <end position="41"/>
    </location>
</feature>
<dbReference type="PROSITE" id="PS00108">
    <property type="entry name" value="PROTEIN_KINASE_ST"/>
    <property type="match status" value="1"/>
</dbReference>